<keyword evidence="1" id="KW-1185">Reference proteome</keyword>
<sequence>MKHQKLNRNKAEEDVVLSTASGSGPAVFSFDWKTVHKIHRCQRDDDSSRVKTDVKQDIDIKINGKQQLRVQKVALVGRNRQQSDIFILNEQRSRTQEQATINATLSMEPEDFMTARTSREEHSRNHLSMKDLIRVVRIEEGLEVTPRVDEQTSSSSQSIMLEMEQPLSANGLISQVQKDHTRGARKAVFDINGDITDRTASTARDATSRLTPSINYNGTSSLKRHSSIVTISGDDLEIPEAAHSSALIRYISALPQVITALIGLSFAWIVKIIDIIGNLGLNT</sequence>
<evidence type="ECO:0000313" key="1">
    <source>
        <dbReference type="Proteomes" id="UP000095283"/>
    </source>
</evidence>
<protein>
    <submittedName>
        <fullName evidence="2">FHA domain-containing protein</fullName>
    </submittedName>
</protein>
<dbReference type="AlphaFoldDB" id="A0A1I7XNQ8"/>
<accession>A0A1I7XNQ8</accession>
<dbReference type="WBParaSite" id="Hba_19422">
    <property type="protein sequence ID" value="Hba_19422"/>
    <property type="gene ID" value="Hba_19422"/>
</dbReference>
<name>A0A1I7XNQ8_HETBA</name>
<dbReference type="Proteomes" id="UP000095283">
    <property type="component" value="Unplaced"/>
</dbReference>
<reference evidence="2" key="1">
    <citation type="submission" date="2016-11" db="UniProtKB">
        <authorList>
            <consortium name="WormBaseParasite"/>
        </authorList>
    </citation>
    <scope>IDENTIFICATION</scope>
</reference>
<organism evidence="1 2">
    <name type="scientific">Heterorhabditis bacteriophora</name>
    <name type="common">Entomopathogenic nematode worm</name>
    <dbReference type="NCBI Taxonomy" id="37862"/>
    <lineage>
        <taxon>Eukaryota</taxon>
        <taxon>Metazoa</taxon>
        <taxon>Ecdysozoa</taxon>
        <taxon>Nematoda</taxon>
        <taxon>Chromadorea</taxon>
        <taxon>Rhabditida</taxon>
        <taxon>Rhabditina</taxon>
        <taxon>Rhabditomorpha</taxon>
        <taxon>Strongyloidea</taxon>
        <taxon>Heterorhabditidae</taxon>
        <taxon>Heterorhabditis</taxon>
    </lineage>
</organism>
<proteinExistence type="predicted"/>
<evidence type="ECO:0000313" key="2">
    <source>
        <dbReference type="WBParaSite" id="Hba_19422"/>
    </source>
</evidence>